<dbReference type="Gene3D" id="3.40.50.1820">
    <property type="entry name" value="alpha/beta hydrolase"/>
    <property type="match status" value="1"/>
</dbReference>
<dbReference type="AlphaFoldDB" id="A0A432VWR4"/>
<comment type="caution">
    <text evidence="4">The sequence shown here is derived from an EMBL/GenBank/DDBJ whole genome shotgun (WGS) entry which is preliminary data.</text>
</comment>
<dbReference type="Proteomes" id="UP000288395">
    <property type="component" value="Unassembled WGS sequence"/>
</dbReference>
<sequence length="288" mass="30835">MLQRLTYPKTLFASLIFCCFSMSAASAETKSFGDLLERSSASPDSIIRYGAAEPQFIELYLTPSKAQTFAGEKPPLVAFVHGGCWLNSFNINHTRGLASGLRNAGFSTALIEYRRLDDEGGGWPNTLSDIERAVSSLAAKSNSGYNPENIILMGHSAGGHLALLASQPERALPITAVVGLAAITDIERYAEGESGCEQAAARFLATAPEQTQTMNPVKQKRHENVTLFLGGADTIVAAEQGELPNAQVIHLENTGHFDLVHPDTAAFARVLEVLEQLNTTHSLAPAAP</sequence>
<feature type="domain" description="BD-FAE-like" evidence="3">
    <location>
        <begin position="72"/>
        <end position="242"/>
    </location>
</feature>
<dbReference type="EMBL" id="PIPJ01000004">
    <property type="protein sequence ID" value="RUO20901.1"/>
    <property type="molecule type" value="Genomic_DNA"/>
</dbReference>
<dbReference type="PANTHER" id="PTHR48081:SF33">
    <property type="entry name" value="KYNURENINE FORMAMIDASE"/>
    <property type="match status" value="1"/>
</dbReference>
<dbReference type="InterPro" id="IPR029058">
    <property type="entry name" value="AB_hydrolase_fold"/>
</dbReference>
<protein>
    <recommendedName>
        <fullName evidence="3">BD-FAE-like domain-containing protein</fullName>
    </recommendedName>
</protein>
<proteinExistence type="predicted"/>
<dbReference type="GO" id="GO:0016787">
    <property type="term" value="F:hydrolase activity"/>
    <property type="evidence" value="ECO:0007669"/>
    <property type="project" value="UniProtKB-KW"/>
</dbReference>
<dbReference type="PANTHER" id="PTHR48081">
    <property type="entry name" value="AB HYDROLASE SUPERFAMILY PROTEIN C4A8.06C"/>
    <property type="match status" value="1"/>
</dbReference>
<keyword evidence="1" id="KW-0378">Hydrolase</keyword>
<reference evidence="5" key="1">
    <citation type="journal article" date="2018" name="Front. Microbiol.">
        <title>Genome-Based Analysis Reveals the Taxonomy and Diversity of the Family Idiomarinaceae.</title>
        <authorList>
            <person name="Liu Y."/>
            <person name="Lai Q."/>
            <person name="Shao Z."/>
        </authorList>
    </citation>
    <scope>NUCLEOTIDE SEQUENCE [LARGE SCALE GENOMIC DNA]</scope>
    <source>
        <strain evidence="5">GBPy7</strain>
    </source>
</reference>
<accession>A0A432VWR4</accession>
<feature type="signal peptide" evidence="2">
    <location>
        <begin position="1"/>
        <end position="27"/>
    </location>
</feature>
<evidence type="ECO:0000259" key="3">
    <source>
        <dbReference type="Pfam" id="PF20434"/>
    </source>
</evidence>
<keyword evidence="2" id="KW-0732">Signal</keyword>
<organism evidence="4 5">
    <name type="scientific">Aliidiomarina iranensis</name>
    <dbReference type="NCBI Taxonomy" id="1434071"/>
    <lineage>
        <taxon>Bacteria</taxon>
        <taxon>Pseudomonadati</taxon>
        <taxon>Pseudomonadota</taxon>
        <taxon>Gammaproteobacteria</taxon>
        <taxon>Alteromonadales</taxon>
        <taxon>Idiomarinaceae</taxon>
        <taxon>Aliidiomarina</taxon>
    </lineage>
</organism>
<gene>
    <name evidence="4" type="ORF">CWE08_07305</name>
</gene>
<keyword evidence="5" id="KW-1185">Reference proteome</keyword>
<evidence type="ECO:0000313" key="5">
    <source>
        <dbReference type="Proteomes" id="UP000288395"/>
    </source>
</evidence>
<name>A0A432VWR4_9GAMM</name>
<evidence type="ECO:0000256" key="2">
    <source>
        <dbReference type="SAM" id="SignalP"/>
    </source>
</evidence>
<dbReference type="SUPFAM" id="SSF53474">
    <property type="entry name" value="alpha/beta-Hydrolases"/>
    <property type="match status" value="1"/>
</dbReference>
<dbReference type="Pfam" id="PF20434">
    <property type="entry name" value="BD-FAE"/>
    <property type="match status" value="1"/>
</dbReference>
<evidence type="ECO:0000256" key="1">
    <source>
        <dbReference type="ARBA" id="ARBA00022801"/>
    </source>
</evidence>
<dbReference type="InterPro" id="IPR049492">
    <property type="entry name" value="BD-FAE-like_dom"/>
</dbReference>
<evidence type="ECO:0000313" key="4">
    <source>
        <dbReference type="EMBL" id="RUO20901.1"/>
    </source>
</evidence>
<feature type="chain" id="PRO_5019250073" description="BD-FAE-like domain-containing protein" evidence="2">
    <location>
        <begin position="28"/>
        <end position="288"/>
    </location>
</feature>
<dbReference type="InterPro" id="IPR050300">
    <property type="entry name" value="GDXG_lipolytic_enzyme"/>
</dbReference>